<gene>
    <name evidence="13" type="ORF">C7410_15123</name>
</gene>
<dbReference type="GO" id="GO:0015288">
    <property type="term" value="F:porin activity"/>
    <property type="evidence" value="ECO:0007669"/>
    <property type="project" value="UniProtKB-KW"/>
</dbReference>
<dbReference type="Pfam" id="PF13609">
    <property type="entry name" value="Porin_4"/>
    <property type="match status" value="1"/>
</dbReference>
<dbReference type="PANTHER" id="PTHR34501:SF9">
    <property type="entry name" value="MAJOR OUTER MEMBRANE PROTEIN P.IA"/>
    <property type="match status" value="1"/>
</dbReference>
<dbReference type="CDD" id="cd00342">
    <property type="entry name" value="gram_neg_porins"/>
    <property type="match status" value="1"/>
</dbReference>
<evidence type="ECO:0000256" key="4">
    <source>
        <dbReference type="ARBA" id="ARBA00022452"/>
    </source>
</evidence>
<keyword evidence="8" id="KW-0626">Porin</keyword>
<name>A0A2V4THS9_9BURK</name>
<dbReference type="Proteomes" id="UP000247772">
    <property type="component" value="Unassembled WGS sequence"/>
</dbReference>
<evidence type="ECO:0000256" key="9">
    <source>
        <dbReference type="ARBA" id="ARBA00023136"/>
    </source>
</evidence>
<dbReference type="Gene3D" id="2.40.160.10">
    <property type="entry name" value="Porin"/>
    <property type="match status" value="1"/>
</dbReference>
<dbReference type="SUPFAM" id="SSF56935">
    <property type="entry name" value="Porins"/>
    <property type="match status" value="1"/>
</dbReference>
<dbReference type="EMBL" id="QJSQ01000051">
    <property type="protein sequence ID" value="PYE12886.1"/>
    <property type="molecule type" value="Genomic_DNA"/>
</dbReference>
<evidence type="ECO:0000256" key="8">
    <source>
        <dbReference type="ARBA" id="ARBA00023114"/>
    </source>
</evidence>
<dbReference type="InterPro" id="IPR033900">
    <property type="entry name" value="Gram_neg_porin_domain"/>
</dbReference>
<evidence type="ECO:0000259" key="12">
    <source>
        <dbReference type="Pfam" id="PF13609"/>
    </source>
</evidence>
<evidence type="ECO:0000256" key="2">
    <source>
        <dbReference type="ARBA" id="ARBA00011233"/>
    </source>
</evidence>
<keyword evidence="10" id="KW-0998">Cell outer membrane</keyword>
<evidence type="ECO:0000313" key="13">
    <source>
        <dbReference type="EMBL" id="PYE12886.1"/>
    </source>
</evidence>
<sequence length="399" mass="41526">MPLTNEDHSMKRTALAAAFTLTSFASIAHAQSSVTLYGSLDTAVAWFGNQQGKNGSGGTFQMMSGNLSPNLWGLRGTEDLGNGLSAIFKLESGFNIDNGKQGQGGRLFGRTAMVGLNSSSAGAVTLGRQYDPLIDLLQPLTNDGAFGSAFATPGDMDNYDNSYRTSNSIKYASPNFGGLQMSAMYAFGGQPGSTGAGQTWAVAAAYNHGPFGFGAGYFKANSNSGTAATFDGLNPNTDVNVDSAAITGGFVSANSLQIIRAAGDYTYGPVTAGLAYSNVEYANYQSAAGANSNTKFNTGQAFINYQVTPAALAGFGYNYTKGHGNGVDASYNQFSLGGDYFLSKRTDIYALAGYQKASGKTIDAQTGELVNAVASFGDFGNDAANDKQAMVMVGLRHKF</sequence>
<keyword evidence="3" id="KW-0813">Transport</keyword>
<organism evidence="13 14">
    <name type="scientific">Paraburkholderia silvatlantica</name>
    <dbReference type="NCBI Taxonomy" id="321895"/>
    <lineage>
        <taxon>Bacteria</taxon>
        <taxon>Pseudomonadati</taxon>
        <taxon>Pseudomonadota</taxon>
        <taxon>Betaproteobacteria</taxon>
        <taxon>Burkholderiales</taxon>
        <taxon>Burkholderiaceae</taxon>
        <taxon>Paraburkholderia</taxon>
    </lineage>
</organism>
<keyword evidence="7" id="KW-0406">Ion transport</keyword>
<evidence type="ECO:0000256" key="1">
    <source>
        <dbReference type="ARBA" id="ARBA00004571"/>
    </source>
</evidence>
<keyword evidence="5" id="KW-0812">Transmembrane</keyword>
<evidence type="ECO:0000256" key="11">
    <source>
        <dbReference type="SAM" id="SignalP"/>
    </source>
</evidence>
<reference evidence="13 14" key="1">
    <citation type="submission" date="2018-06" db="EMBL/GenBank/DDBJ databases">
        <title>Genomic Encyclopedia of Type Strains, Phase IV (KMG-V): Genome sequencing to study the core and pangenomes of soil and plant-associated prokaryotes.</title>
        <authorList>
            <person name="Whitman W."/>
        </authorList>
    </citation>
    <scope>NUCLEOTIDE SEQUENCE [LARGE SCALE GENOMIC DNA]</scope>
    <source>
        <strain evidence="13 14">SRCL-318</strain>
    </source>
</reference>
<comment type="subunit">
    <text evidence="2">Homotrimer.</text>
</comment>
<accession>A0A2V4THS9</accession>
<evidence type="ECO:0000256" key="3">
    <source>
        <dbReference type="ARBA" id="ARBA00022448"/>
    </source>
</evidence>
<protein>
    <submittedName>
        <fullName evidence="13">Putative porin</fullName>
    </submittedName>
</protein>
<keyword evidence="9" id="KW-0472">Membrane</keyword>
<dbReference type="InterPro" id="IPR002299">
    <property type="entry name" value="Porin_Neis"/>
</dbReference>
<evidence type="ECO:0000313" key="14">
    <source>
        <dbReference type="Proteomes" id="UP000247772"/>
    </source>
</evidence>
<dbReference type="AlphaFoldDB" id="A0A2V4THS9"/>
<feature type="signal peptide" evidence="11">
    <location>
        <begin position="1"/>
        <end position="30"/>
    </location>
</feature>
<keyword evidence="6 11" id="KW-0732">Signal</keyword>
<evidence type="ECO:0000256" key="10">
    <source>
        <dbReference type="ARBA" id="ARBA00023237"/>
    </source>
</evidence>
<evidence type="ECO:0000256" key="5">
    <source>
        <dbReference type="ARBA" id="ARBA00022692"/>
    </source>
</evidence>
<dbReference type="InterPro" id="IPR050298">
    <property type="entry name" value="Gram-neg_bact_OMP"/>
</dbReference>
<dbReference type="GO" id="GO:0006811">
    <property type="term" value="P:monoatomic ion transport"/>
    <property type="evidence" value="ECO:0007669"/>
    <property type="project" value="UniProtKB-KW"/>
</dbReference>
<keyword evidence="4" id="KW-1134">Transmembrane beta strand</keyword>
<dbReference type="InterPro" id="IPR023614">
    <property type="entry name" value="Porin_dom_sf"/>
</dbReference>
<evidence type="ECO:0000256" key="7">
    <source>
        <dbReference type="ARBA" id="ARBA00023065"/>
    </source>
</evidence>
<comment type="caution">
    <text evidence="13">The sequence shown here is derived from an EMBL/GenBank/DDBJ whole genome shotgun (WGS) entry which is preliminary data.</text>
</comment>
<proteinExistence type="predicted"/>
<dbReference type="PRINTS" id="PR00184">
    <property type="entry name" value="NEISSPPORIN"/>
</dbReference>
<dbReference type="PANTHER" id="PTHR34501">
    <property type="entry name" value="PROTEIN YDDL-RELATED"/>
    <property type="match status" value="1"/>
</dbReference>
<dbReference type="GO" id="GO:0009279">
    <property type="term" value="C:cell outer membrane"/>
    <property type="evidence" value="ECO:0007669"/>
    <property type="project" value="UniProtKB-SubCell"/>
</dbReference>
<feature type="domain" description="Porin" evidence="12">
    <location>
        <begin position="17"/>
        <end position="359"/>
    </location>
</feature>
<dbReference type="GO" id="GO:0046930">
    <property type="term" value="C:pore complex"/>
    <property type="evidence" value="ECO:0007669"/>
    <property type="project" value="UniProtKB-KW"/>
</dbReference>
<evidence type="ECO:0000256" key="6">
    <source>
        <dbReference type="ARBA" id="ARBA00022729"/>
    </source>
</evidence>
<comment type="subcellular location">
    <subcellularLocation>
        <location evidence="1">Cell outer membrane</location>
        <topology evidence="1">Multi-pass membrane protein</topology>
    </subcellularLocation>
</comment>
<feature type="chain" id="PRO_5016101408" evidence="11">
    <location>
        <begin position="31"/>
        <end position="399"/>
    </location>
</feature>